<evidence type="ECO:0000256" key="9">
    <source>
        <dbReference type="ARBA" id="ARBA00022759"/>
    </source>
</evidence>
<dbReference type="GO" id="GO:0016020">
    <property type="term" value="C:membrane"/>
    <property type="evidence" value="ECO:0007669"/>
    <property type="project" value="UniProtKB-SubCell"/>
</dbReference>
<evidence type="ECO:0000256" key="10">
    <source>
        <dbReference type="ARBA" id="ARBA00022801"/>
    </source>
</evidence>
<dbReference type="Proteomes" id="UP000799767">
    <property type="component" value="Unassembled WGS sequence"/>
</dbReference>
<keyword evidence="14" id="KW-0472">Membrane</keyword>
<keyword evidence="11" id="KW-0106">Calcium</keyword>
<accession>A0A6A6PQM9</accession>
<keyword evidence="13" id="KW-0496">Mitochondrion</keyword>
<gene>
    <name evidence="17" type="ORF">BDY17DRAFT_298190</name>
</gene>
<keyword evidence="7" id="KW-0540">Nuclease</keyword>
<evidence type="ECO:0000313" key="18">
    <source>
        <dbReference type="Proteomes" id="UP000799767"/>
    </source>
</evidence>
<dbReference type="EMBL" id="MU001636">
    <property type="protein sequence ID" value="KAF2482245.1"/>
    <property type="molecule type" value="Genomic_DNA"/>
</dbReference>
<dbReference type="SMART" id="SM00318">
    <property type="entry name" value="SNc"/>
    <property type="match status" value="1"/>
</dbReference>
<dbReference type="Pfam" id="PF00565">
    <property type="entry name" value="SNase"/>
    <property type="match status" value="1"/>
</dbReference>
<dbReference type="PANTHER" id="PTHR12302">
    <property type="entry name" value="EBNA2 BINDING PROTEIN P100"/>
    <property type="match status" value="1"/>
</dbReference>
<evidence type="ECO:0000259" key="16">
    <source>
        <dbReference type="PROSITE" id="PS50830"/>
    </source>
</evidence>
<evidence type="ECO:0000256" key="13">
    <source>
        <dbReference type="ARBA" id="ARBA00023128"/>
    </source>
</evidence>
<keyword evidence="12" id="KW-1133">Transmembrane helix</keyword>
<dbReference type="InterPro" id="IPR035437">
    <property type="entry name" value="SNase_OB-fold_sf"/>
</dbReference>
<dbReference type="PANTHER" id="PTHR12302:SF3">
    <property type="entry name" value="SERINE_THREONINE-PROTEIN KINASE 31"/>
    <property type="match status" value="1"/>
</dbReference>
<keyword evidence="18" id="KW-1185">Reference proteome</keyword>
<reference evidence="17" key="1">
    <citation type="journal article" date="2020" name="Stud. Mycol.">
        <title>101 Dothideomycetes genomes: a test case for predicting lifestyles and emergence of pathogens.</title>
        <authorList>
            <person name="Haridas S."/>
            <person name="Albert R."/>
            <person name="Binder M."/>
            <person name="Bloem J."/>
            <person name="Labutti K."/>
            <person name="Salamov A."/>
            <person name="Andreopoulos B."/>
            <person name="Baker S."/>
            <person name="Barry K."/>
            <person name="Bills G."/>
            <person name="Bluhm B."/>
            <person name="Cannon C."/>
            <person name="Castanera R."/>
            <person name="Culley D."/>
            <person name="Daum C."/>
            <person name="Ezra D."/>
            <person name="Gonzalez J."/>
            <person name="Henrissat B."/>
            <person name="Kuo A."/>
            <person name="Liang C."/>
            <person name="Lipzen A."/>
            <person name="Lutzoni F."/>
            <person name="Magnuson J."/>
            <person name="Mondo S."/>
            <person name="Nolan M."/>
            <person name="Ohm R."/>
            <person name="Pangilinan J."/>
            <person name="Park H.-J."/>
            <person name="Ramirez L."/>
            <person name="Alfaro M."/>
            <person name="Sun H."/>
            <person name="Tritt A."/>
            <person name="Yoshinaga Y."/>
            <person name="Zwiers L.-H."/>
            <person name="Turgeon B."/>
            <person name="Goodwin S."/>
            <person name="Spatafora J."/>
            <person name="Crous P."/>
            <person name="Grigoriev I."/>
        </authorList>
    </citation>
    <scope>NUCLEOTIDE SEQUENCE</scope>
    <source>
        <strain evidence="17">CBS 113389</strain>
    </source>
</reference>
<evidence type="ECO:0000256" key="4">
    <source>
        <dbReference type="ARBA" id="ARBA00013404"/>
    </source>
</evidence>
<keyword evidence="9" id="KW-0255">Endonuclease</keyword>
<sequence length="301" mass="34896">MQWPSWATLWRQSPNREDHDSQASTTACSTPPPSSPHPSKPAALGTWNNNLNATDWSHYTTPQTITISILTTATTLAFIRLWKTYLRRIPTVDYLKPGFFRKRNFYGYVTRVGDGDNFHFFHTPGGRWMGWGWLPGRKVQDMTSKAVRGQTMHVRIAGVDAPELAHFGRPEQPYSREAIEWLKSFILHQYVRTYPYRQDQYGRVVCSVYRRRWFFFKTDVGLNMLKRGLATVYEAKFGSEFGNREAEYRAAEEAAKSRKVGMWEQPGIVARMLGQRKKELESPREYKTRMAAEERAQKSPG</sequence>
<protein>
    <recommendedName>
        <fullName evidence="4">Probable endonuclease LCL3</fullName>
    </recommendedName>
    <alternativeName>
        <fullName evidence="5">Probable endonuclease lcl3</fullName>
    </alternativeName>
</protein>
<dbReference type="SUPFAM" id="SSF50199">
    <property type="entry name" value="Staphylococcal nuclease"/>
    <property type="match status" value="1"/>
</dbReference>
<dbReference type="RefSeq" id="XP_033588815.1">
    <property type="nucleotide sequence ID" value="XM_033733703.1"/>
</dbReference>
<feature type="compositionally biased region" description="Pro residues" evidence="15">
    <location>
        <begin position="30"/>
        <end position="39"/>
    </location>
</feature>
<evidence type="ECO:0000256" key="5">
    <source>
        <dbReference type="ARBA" id="ARBA00014651"/>
    </source>
</evidence>
<evidence type="ECO:0000256" key="14">
    <source>
        <dbReference type="ARBA" id="ARBA00023136"/>
    </source>
</evidence>
<evidence type="ECO:0000313" key="17">
    <source>
        <dbReference type="EMBL" id="KAF2482245.1"/>
    </source>
</evidence>
<evidence type="ECO:0000256" key="2">
    <source>
        <dbReference type="ARBA" id="ARBA00004173"/>
    </source>
</evidence>
<dbReference type="PROSITE" id="PS50830">
    <property type="entry name" value="TNASE_3"/>
    <property type="match status" value="1"/>
</dbReference>
<dbReference type="InterPro" id="IPR016071">
    <property type="entry name" value="Staphylococal_nuclease_OB-fold"/>
</dbReference>
<proteinExistence type="inferred from homology"/>
<feature type="domain" description="TNase-like" evidence="16">
    <location>
        <begin position="103"/>
        <end position="265"/>
    </location>
</feature>
<evidence type="ECO:0000256" key="8">
    <source>
        <dbReference type="ARBA" id="ARBA00022723"/>
    </source>
</evidence>
<keyword evidence="6" id="KW-0812">Transmembrane</keyword>
<dbReference type="FunFam" id="2.40.50.90:FF:000029">
    <property type="entry name" value="Probable endonuclease lcl3"/>
    <property type="match status" value="1"/>
</dbReference>
<evidence type="ECO:0000256" key="12">
    <source>
        <dbReference type="ARBA" id="ARBA00022989"/>
    </source>
</evidence>
<evidence type="ECO:0000256" key="3">
    <source>
        <dbReference type="ARBA" id="ARBA00005435"/>
    </source>
</evidence>
<evidence type="ECO:0000256" key="11">
    <source>
        <dbReference type="ARBA" id="ARBA00022837"/>
    </source>
</evidence>
<dbReference type="GeneID" id="54474705"/>
<dbReference type="AlphaFoldDB" id="A0A6A6PQM9"/>
<keyword evidence="10" id="KW-0378">Hydrolase</keyword>
<comment type="subcellular location">
    <subcellularLocation>
        <location evidence="1">Membrane</location>
        <topology evidence="1">Single-pass membrane protein</topology>
    </subcellularLocation>
    <subcellularLocation>
        <location evidence="2">Mitochondrion</location>
    </subcellularLocation>
</comment>
<evidence type="ECO:0000256" key="1">
    <source>
        <dbReference type="ARBA" id="ARBA00004167"/>
    </source>
</evidence>
<feature type="region of interest" description="Disordered" evidence="15">
    <location>
        <begin position="13"/>
        <end position="44"/>
    </location>
</feature>
<dbReference type="OrthoDB" id="430293at2759"/>
<evidence type="ECO:0000256" key="7">
    <source>
        <dbReference type="ARBA" id="ARBA00022722"/>
    </source>
</evidence>
<dbReference type="GO" id="GO:0005739">
    <property type="term" value="C:mitochondrion"/>
    <property type="evidence" value="ECO:0007669"/>
    <property type="project" value="UniProtKB-SubCell"/>
</dbReference>
<feature type="region of interest" description="Disordered" evidence="15">
    <location>
        <begin position="274"/>
        <end position="301"/>
    </location>
</feature>
<organism evidence="17 18">
    <name type="scientific">Neohortaea acidophila</name>
    <dbReference type="NCBI Taxonomy" id="245834"/>
    <lineage>
        <taxon>Eukaryota</taxon>
        <taxon>Fungi</taxon>
        <taxon>Dikarya</taxon>
        <taxon>Ascomycota</taxon>
        <taxon>Pezizomycotina</taxon>
        <taxon>Dothideomycetes</taxon>
        <taxon>Dothideomycetidae</taxon>
        <taxon>Mycosphaerellales</taxon>
        <taxon>Teratosphaeriaceae</taxon>
        <taxon>Neohortaea</taxon>
    </lineage>
</organism>
<dbReference type="Gene3D" id="2.40.50.90">
    <property type="match status" value="1"/>
</dbReference>
<feature type="compositionally biased region" description="Basic and acidic residues" evidence="15">
    <location>
        <begin position="276"/>
        <end position="301"/>
    </location>
</feature>
<keyword evidence="8" id="KW-0479">Metal-binding</keyword>
<name>A0A6A6PQM9_9PEZI</name>
<comment type="similarity">
    <text evidence="3">Belongs to the LCL3 family.</text>
</comment>
<evidence type="ECO:0000256" key="15">
    <source>
        <dbReference type="SAM" id="MobiDB-lite"/>
    </source>
</evidence>
<dbReference type="GO" id="GO:0016787">
    <property type="term" value="F:hydrolase activity"/>
    <property type="evidence" value="ECO:0007669"/>
    <property type="project" value="UniProtKB-KW"/>
</dbReference>
<dbReference type="GO" id="GO:0004519">
    <property type="term" value="F:endonuclease activity"/>
    <property type="evidence" value="ECO:0007669"/>
    <property type="project" value="UniProtKB-KW"/>
</dbReference>
<evidence type="ECO:0000256" key="6">
    <source>
        <dbReference type="ARBA" id="ARBA00022692"/>
    </source>
</evidence>
<dbReference type="GO" id="GO:0046872">
    <property type="term" value="F:metal ion binding"/>
    <property type="evidence" value="ECO:0007669"/>
    <property type="project" value="UniProtKB-KW"/>
</dbReference>